<sequence length="165" mass="19764">MAKYVIDASVDAYEIWCQWRLDDEECLPILYALQIVKPDLETAYEILKERNLDVVALSCLIEIAGRDPDDLKKPQWILPILEDEEIFSEYMKHIKDHRMLIHKNMFTVYEFAYIPDEELQEVWSSQFGIEQLWYAQSTEKKEFYREINRILMPLIEECKTICDMS</sequence>
<dbReference type="HOGENOM" id="CLU_1613916_0_0_1"/>
<dbReference type="PaxDb" id="55529-EKX33240"/>
<dbReference type="KEGG" id="gtt:GUITHDRAFT_120555"/>
<reference evidence="1 3" key="1">
    <citation type="journal article" date="2012" name="Nature">
        <title>Algal genomes reveal evolutionary mosaicism and the fate of nucleomorphs.</title>
        <authorList>
            <consortium name="DOE Joint Genome Institute"/>
            <person name="Curtis B.A."/>
            <person name="Tanifuji G."/>
            <person name="Burki F."/>
            <person name="Gruber A."/>
            <person name="Irimia M."/>
            <person name="Maruyama S."/>
            <person name="Arias M.C."/>
            <person name="Ball S.G."/>
            <person name="Gile G.H."/>
            <person name="Hirakawa Y."/>
            <person name="Hopkins J.F."/>
            <person name="Kuo A."/>
            <person name="Rensing S.A."/>
            <person name="Schmutz J."/>
            <person name="Symeonidi A."/>
            <person name="Elias M."/>
            <person name="Eveleigh R.J."/>
            <person name="Herman E.K."/>
            <person name="Klute M.J."/>
            <person name="Nakayama T."/>
            <person name="Obornik M."/>
            <person name="Reyes-Prieto A."/>
            <person name="Armbrust E.V."/>
            <person name="Aves S.J."/>
            <person name="Beiko R.G."/>
            <person name="Coutinho P."/>
            <person name="Dacks J.B."/>
            <person name="Durnford D.G."/>
            <person name="Fast N.M."/>
            <person name="Green B.R."/>
            <person name="Grisdale C.J."/>
            <person name="Hempel F."/>
            <person name="Henrissat B."/>
            <person name="Hoppner M.P."/>
            <person name="Ishida K."/>
            <person name="Kim E."/>
            <person name="Koreny L."/>
            <person name="Kroth P.G."/>
            <person name="Liu Y."/>
            <person name="Malik S.B."/>
            <person name="Maier U.G."/>
            <person name="McRose D."/>
            <person name="Mock T."/>
            <person name="Neilson J.A."/>
            <person name="Onodera N.T."/>
            <person name="Poole A.M."/>
            <person name="Pritham E.J."/>
            <person name="Richards T.A."/>
            <person name="Rocap G."/>
            <person name="Roy S.W."/>
            <person name="Sarai C."/>
            <person name="Schaack S."/>
            <person name="Shirato S."/>
            <person name="Slamovits C.H."/>
            <person name="Spencer D.F."/>
            <person name="Suzuki S."/>
            <person name="Worden A.Z."/>
            <person name="Zauner S."/>
            <person name="Barry K."/>
            <person name="Bell C."/>
            <person name="Bharti A.K."/>
            <person name="Crow J.A."/>
            <person name="Grimwood J."/>
            <person name="Kramer R."/>
            <person name="Lindquist E."/>
            <person name="Lucas S."/>
            <person name="Salamov A."/>
            <person name="McFadden G.I."/>
            <person name="Lane C.E."/>
            <person name="Keeling P.J."/>
            <person name="Gray M.W."/>
            <person name="Grigoriev I.V."/>
            <person name="Archibald J.M."/>
        </authorList>
    </citation>
    <scope>NUCLEOTIDE SEQUENCE</scope>
    <source>
        <strain evidence="1 3">CCMP2712</strain>
    </source>
</reference>
<organism evidence="1">
    <name type="scientific">Guillardia theta (strain CCMP2712)</name>
    <name type="common">Cryptophyte</name>
    <dbReference type="NCBI Taxonomy" id="905079"/>
    <lineage>
        <taxon>Eukaryota</taxon>
        <taxon>Cryptophyceae</taxon>
        <taxon>Pyrenomonadales</taxon>
        <taxon>Geminigeraceae</taxon>
        <taxon>Guillardia</taxon>
    </lineage>
</organism>
<dbReference type="Proteomes" id="UP000011087">
    <property type="component" value="Unassembled WGS sequence"/>
</dbReference>
<gene>
    <name evidence="1" type="ORF">GUITHDRAFT_120555</name>
</gene>
<keyword evidence="3" id="KW-1185">Reference proteome</keyword>
<accession>L1IBM2</accession>
<evidence type="ECO:0000313" key="3">
    <source>
        <dbReference type="Proteomes" id="UP000011087"/>
    </source>
</evidence>
<dbReference type="AlphaFoldDB" id="L1IBM2"/>
<dbReference type="EMBL" id="JH993149">
    <property type="protein sequence ID" value="EKX33240.1"/>
    <property type="molecule type" value="Genomic_DNA"/>
</dbReference>
<dbReference type="RefSeq" id="XP_005820220.1">
    <property type="nucleotide sequence ID" value="XM_005820163.1"/>
</dbReference>
<dbReference type="EnsemblProtists" id="EKX33240">
    <property type="protein sequence ID" value="EKX33240"/>
    <property type="gene ID" value="GUITHDRAFT_120555"/>
</dbReference>
<protein>
    <submittedName>
        <fullName evidence="1 2">Uncharacterized protein</fullName>
    </submittedName>
</protein>
<evidence type="ECO:0000313" key="1">
    <source>
        <dbReference type="EMBL" id="EKX33240.1"/>
    </source>
</evidence>
<evidence type="ECO:0000313" key="2">
    <source>
        <dbReference type="EnsemblProtists" id="EKX33240"/>
    </source>
</evidence>
<reference evidence="3" key="2">
    <citation type="submission" date="2012-11" db="EMBL/GenBank/DDBJ databases">
        <authorList>
            <person name="Kuo A."/>
            <person name="Curtis B.A."/>
            <person name="Tanifuji G."/>
            <person name="Burki F."/>
            <person name="Gruber A."/>
            <person name="Irimia M."/>
            <person name="Maruyama S."/>
            <person name="Arias M.C."/>
            <person name="Ball S.G."/>
            <person name="Gile G.H."/>
            <person name="Hirakawa Y."/>
            <person name="Hopkins J.F."/>
            <person name="Rensing S.A."/>
            <person name="Schmutz J."/>
            <person name="Symeonidi A."/>
            <person name="Elias M."/>
            <person name="Eveleigh R.J."/>
            <person name="Herman E.K."/>
            <person name="Klute M.J."/>
            <person name="Nakayama T."/>
            <person name="Obornik M."/>
            <person name="Reyes-Prieto A."/>
            <person name="Armbrust E.V."/>
            <person name="Aves S.J."/>
            <person name="Beiko R.G."/>
            <person name="Coutinho P."/>
            <person name="Dacks J.B."/>
            <person name="Durnford D.G."/>
            <person name="Fast N.M."/>
            <person name="Green B.R."/>
            <person name="Grisdale C."/>
            <person name="Hempe F."/>
            <person name="Henrissat B."/>
            <person name="Hoppner M.P."/>
            <person name="Ishida K.-I."/>
            <person name="Kim E."/>
            <person name="Koreny L."/>
            <person name="Kroth P.G."/>
            <person name="Liu Y."/>
            <person name="Malik S.-B."/>
            <person name="Maier U.G."/>
            <person name="McRose D."/>
            <person name="Mock T."/>
            <person name="Neilson J.A."/>
            <person name="Onodera N.T."/>
            <person name="Poole A.M."/>
            <person name="Pritham E.J."/>
            <person name="Richards T.A."/>
            <person name="Rocap G."/>
            <person name="Roy S.W."/>
            <person name="Sarai C."/>
            <person name="Schaack S."/>
            <person name="Shirato S."/>
            <person name="Slamovits C.H."/>
            <person name="Spencer D.F."/>
            <person name="Suzuki S."/>
            <person name="Worden A.Z."/>
            <person name="Zauner S."/>
            <person name="Barry K."/>
            <person name="Bell C."/>
            <person name="Bharti A.K."/>
            <person name="Crow J.A."/>
            <person name="Grimwood J."/>
            <person name="Kramer R."/>
            <person name="Lindquist E."/>
            <person name="Lucas S."/>
            <person name="Salamov A."/>
            <person name="McFadden G.I."/>
            <person name="Lane C.E."/>
            <person name="Keeling P.J."/>
            <person name="Gray M.W."/>
            <person name="Grigoriev I.V."/>
            <person name="Archibald J.M."/>
        </authorList>
    </citation>
    <scope>NUCLEOTIDE SEQUENCE</scope>
    <source>
        <strain evidence="3">CCMP2712</strain>
    </source>
</reference>
<reference evidence="2" key="3">
    <citation type="submission" date="2016-03" db="UniProtKB">
        <authorList>
            <consortium name="EnsemblProtists"/>
        </authorList>
    </citation>
    <scope>IDENTIFICATION</scope>
</reference>
<proteinExistence type="predicted"/>
<name>L1IBM2_GUITC</name>
<dbReference type="GeneID" id="17289988"/>